<evidence type="ECO:0000313" key="3">
    <source>
        <dbReference type="Proteomes" id="UP000738349"/>
    </source>
</evidence>
<gene>
    <name evidence="2" type="ORF">EDB81DRAFT_782832</name>
</gene>
<comment type="caution">
    <text evidence="2">The sequence shown here is derived from an EMBL/GenBank/DDBJ whole genome shotgun (WGS) entry which is preliminary data.</text>
</comment>
<sequence length="609" mass="69106">MELLGVTASVIGIVGFAIKGLEIIGVLREFCAEFSKEGTNDFISSLDQSARILDEVKTLCEKIDRLFPNRSSDFRIASLQVQVEDCTRDLQQLLAATEQRGSSGKFHVFKDFLDKASKNRASWPRERFRLHQENMKTALAITGRCLDAENSVQLHLVGDGVQMLSDRLSNDREDTNKTLQSLSSSGSAVLALSRSTSDRLQDVQCNTDDIATELRDMKELLLEVLSNSSSSVSSCHEERHPGEQCQNQERSHIFGNAKKDPHKRKFRRRSSLLDFNHGKMEPGDDHSDDEHHQQKANEKYDVEFNMALRVSKGLAKTVHRMYHPFLADYACTLYAWHTNETCARLIKLELPTGSWAGNFDGQATSRKVQDVRQRAQTQILTLRKVCIAEGLRKDLGVIDAGMNISQSVFEAWEEEEANRQRSSQRLFLTALDAPMDQKKDRLTRLNEWLLQVRESHQYLIQLHKDICFSQTNKGTTPKSNLFLKNWDRITLKYWFLDSAAMTTEDYAASSLTGGDSEATFKPLEDDDGVSRGSEKDLDEAFEITEYLLLQPQDLPVTIDGDDAYLQSSVESPASDFELEVFAAAQKAIDEYNELPAAKYRWREKDDPEH</sequence>
<protein>
    <recommendedName>
        <fullName evidence="4">Fungal N-terminal domain-containing protein</fullName>
    </recommendedName>
</protein>
<dbReference type="OrthoDB" id="5344057at2759"/>
<feature type="region of interest" description="Disordered" evidence="1">
    <location>
        <begin position="231"/>
        <end position="295"/>
    </location>
</feature>
<proteinExistence type="predicted"/>
<accession>A0A9P9JGI7</accession>
<evidence type="ECO:0008006" key="4">
    <source>
        <dbReference type="Google" id="ProtNLM"/>
    </source>
</evidence>
<feature type="region of interest" description="Disordered" evidence="1">
    <location>
        <begin position="511"/>
        <end position="532"/>
    </location>
</feature>
<name>A0A9P9JGI7_9HYPO</name>
<reference evidence="2" key="1">
    <citation type="journal article" date="2021" name="Nat. Commun.">
        <title>Genetic determinants of endophytism in the Arabidopsis root mycobiome.</title>
        <authorList>
            <person name="Mesny F."/>
            <person name="Miyauchi S."/>
            <person name="Thiergart T."/>
            <person name="Pickel B."/>
            <person name="Atanasova L."/>
            <person name="Karlsson M."/>
            <person name="Huettel B."/>
            <person name="Barry K.W."/>
            <person name="Haridas S."/>
            <person name="Chen C."/>
            <person name="Bauer D."/>
            <person name="Andreopoulos W."/>
            <person name="Pangilinan J."/>
            <person name="LaButti K."/>
            <person name="Riley R."/>
            <person name="Lipzen A."/>
            <person name="Clum A."/>
            <person name="Drula E."/>
            <person name="Henrissat B."/>
            <person name="Kohler A."/>
            <person name="Grigoriev I.V."/>
            <person name="Martin F.M."/>
            <person name="Hacquard S."/>
        </authorList>
    </citation>
    <scope>NUCLEOTIDE SEQUENCE</scope>
    <source>
        <strain evidence="2">MPI-CAGE-AT-0147</strain>
    </source>
</reference>
<feature type="compositionally biased region" description="Basic and acidic residues" evidence="1">
    <location>
        <begin position="276"/>
        <end position="295"/>
    </location>
</feature>
<feature type="compositionally biased region" description="Basic residues" evidence="1">
    <location>
        <begin position="260"/>
        <end position="270"/>
    </location>
</feature>
<evidence type="ECO:0000256" key="1">
    <source>
        <dbReference type="SAM" id="MobiDB-lite"/>
    </source>
</evidence>
<dbReference type="AlphaFoldDB" id="A0A9P9JGI7"/>
<dbReference type="Proteomes" id="UP000738349">
    <property type="component" value="Unassembled WGS sequence"/>
</dbReference>
<keyword evidence="3" id="KW-1185">Reference proteome</keyword>
<dbReference type="EMBL" id="JAGMUV010000004">
    <property type="protein sequence ID" value="KAH7160717.1"/>
    <property type="molecule type" value="Genomic_DNA"/>
</dbReference>
<organism evidence="2 3">
    <name type="scientific">Dactylonectria macrodidyma</name>
    <dbReference type="NCBI Taxonomy" id="307937"/>
    <lineage>
        <taxon>Eukaryota</taxon>
        <taxon>Fungi</taxon>
        <taxon>Dikarya</taxon>
        <taxon>Ascomycota</taxon>
        <taxon>Pezizomycotina</taxon>
        <taxon>Sordariomycetes</taxon>
        <taxon>Hypocreomycetidae</taxon>
        <taxon>Hypocreales</taxon>
        <taxon>Nectriaceae</taxon>
        <taxon>Dactylonectria</taxon>
    </lineage>
</organism>
<evidence type="ECO:0000313" key="2">
    <source>
        <dbReference type="EMBL" id="KAH7160717.1"/>
    </source>
</evidence>